<gene>
    <name evidence="2" type="ORF">RIF29_20922</name>
</gene>
<dbReference type="AlphaFoldDB" id="A0AAN9F298"/>
<dbReference type="EMBL" id="JAYWIO010000004">
    <property type="protein sequence ID" value="KAK7268227.1"/>
    <property type="molecule type" value="Genomic_DNA"/>
</dbReference>
<proteinExistence type="predicted"/>
<evidence type="ECO:0000256" key="1">
    <source>
        <dbReference type="SAM" id="MobiDB-lite"/>
    </source>
</evidence>
<evidence type="ECO:0000313" key="3">
    <source>
        <dbReference type="Proteomes" id="UP001372338"/>
    </source>
</evidence>
<protein>
    <submittedName>
        <fullName evidence="2">Uncharacterized protein</fullName>
    </submittedName>
</protein>
<evidence type="ECO:0000313" key="2">
    <source>
        <dbReference type="EMBL" id="KAK7268227.1"/>
    </source>
</evidence>
<name>A0AAN9F298_CROPI</name>
<sequence>MEELTQKINQGGSAEQAVKEVLEEQCEEEEAVSTVKETQLTGGKDDEEMQRGKEQNEGHWTLVQTRRKAQSDEDDAE</sequence>
<dbReference type="Proteomes" id="UP001372338">
    <property type="component" value="Unassembled WGS sequence"/>
</dbReference>
<keyword evidence="3" id="KW-1185">Reference proteome</keyword>
<organism evidence="2 3">
    <name type="scientific">Crotalaria pallida</name>
    <name type="common">Smooth rattlebox</name>
    <name type="synonym">Crotalaria striata</name>
    <dbReference type="NCBI Taxonomy" id="3830"/>
    <lineage>
        <taxon>Eukaryota</taxon>
        <taxon>Viridiplantae</taxon>
        <taxon>Streptophyta</taxon>
        <taxon>Embryophyta</taxon>
        <taxon>Tracheophyta</taxon>
        <taxon>Spermatophyta</taxon>
        <taxon>Magnoliopsida</taxon>
        <taxon>eudicotyledons</taxon>
        <taxon>Gunneridae</taxon>
        <taxon>Pentapetalae</taxon>
        <taxon>rosids</taxon>
        <taxon>fabids</taxon>
        <taxon>Fabales</taxon>
        <taxon>Fabaceae</taxon>
        <taxon>Papilionoideae</taxon>
        <taxon>50 kb inversion clade</taxon>
        <taxon>genistoids sensu lato</taxon>
        <taxon>core genistoids</taxon>
        <taxon>Crotalarieae</taxon>
        <taxon>Crotalaria</taxon>
    </lineage>
</organism>
<feature type="compositionally biased region" description="Polar residues" evidence="1">
    <location>
        <begin position="1"/>
        <end position="13"/>
    </location>
</feature>
<comment type="caution">
    <text evidence="2">The sequence shown here is derived from an EMBL/GenBank/DDBJ whole genome shotgun (WGS) entry which is preliminary data.</text>
</comment>
<accession>A0AAN9F298</accession>
<reference evidence="2 3" key="1">
    <citation type="submission" date="2024-01" db="EMBL/GenBank/DDBJ databases">
        <title>The genomes of 5 underutilized Papilionoideae crops provide insights into root nodulation and disease resistanc.</title>
        <authorList>
            <person name="Yuan L."/>
        </authorList>
    </citation>
    <scope>NUCLEOTIDE SEQUENCE [LARGE SCALE GENOMIC DNA]</scope>
    <source>
        <strain evidence="2">ZHUSHIDOU_FW_LH</strain>
        <tissue evidence="2">Leaf</tissue>
    </source>
</reference>
<feature type="region of interest" description="Disordered" evidence="1">
    <location>
        <begin position="1"/>
        <end position="77"/>
    </location>
</feature>